<sequence length="96" mass="10690">MILNKVTLSSSLIYKIGGMFGQKGISVEHFASQKELLSHLNFNAKKLKNIQMSNGDDIIPDLITTLMSDFNSKDKALIIQEIASTFYKPISQIVSQ</sequence>
<dbReference type="Proteomes" id="UP000216438">
    <property type="component" value="Chromosome"/>
</dbReference>
<reference evidence="1 2" key="2">
    <citation type="submission" date="2017-09" db="EMBL/GenBank/DDBJ databases">
        <title>The genome of whitefly Bemisia tabaci, a global crop pest, provides novel insights into virus transmission, host adaptation and insecticide resistance.</title>
        <authorList>
            <person name="Kaur N."/>
            <person name="Kliot A."/>
            <person name="Pinheiro P.V."/>
            <person name="Luan J."/>
            <person name="Zheng Y."/>
            <person name="Liu W."/>
            <person name="Sun H."/>
            <person name="Yang X."/>
            <person name="Xu Y."/>
            <person name="Luo Y."/>
            <person name="Kruse A."/>
            <person name="Fisher T.W."/>
            <person name="Nelson D.R."/>
            <person name="Elimelech M."/>
            <person name="MacCoss M."/>
            <person name="Johnson R."/>
            <person name="Cohen E."/>
            <person name="Hunter W.B."/>
            <person name="Brown J.K."/>
            <person name="Jander G."/>
            <person name="Cilia M."/>
            <person name="Douglas A.E."/>
            <person name="Ghanim M."/>
            <person name="Simmons A.M."/>
            <person name="Wintermantel W.M."/>
            <person name="Ling K.-S."/>
            <person name="Fei Z."/>
        </authorList>
    </citation>
    <scope>NUCLEOTIDE SEQUENCE [LARGE SCALE GENOMIC DNA]</scope>
    <source>
        <strain evidence="1 2">MEAM1</strain>
    </source>
</reference>
<proteinExistence type="predicted"/>
<dbReference type="RefSeq" id="WP_016857518.1">
    <property type="nucleotide sequence ID" value="NZ_CP016303.1"/>
</dbReference>
<organism evidence="1 2">
    <name type="scientific">Candidatus Hamiltonella defensa</name>
    <name type="common">Bemisia tabaci</name>
    <dbReference type="NCBI Taxonomy" id="672795"/>
    <lineage>
        <taxon>Bacteria</taxon>
        <taxon>Pseudomonadati</taxon>
        <taxon>Pseudomonadota</taxon>
        <taxon>Gammaproteobacteria</taxon>
        <taxon>Enterobacterales</taxon>
        <taxon>Enterobacteriaceae</taxon>
        <taxon>aphid secondary symbionts</taxon>
        <taxon>Candidatus Williamhamiltonella</taxon>
    </lineage>
</organism>
<accession>A0A249DW46</accession>
<protein>
    <submittedName>
        <fullName evidence="1">Uncharacterized protein</fullName>
    </submittedName>
</protein>
<evidence type="ECO:0000313" key="2">
    <source>
        <dbReference type="Proteomes" id="UP000216438"/>
    </source>
</evidence>
<evidence type="ECO:0000313" key="1">
    <source>
        <dbReference type="EMBL" id="ASX25651.1"/>
    </source>
</evidence>
<reference evidence="2" key="1">
    <citation type="submission" date="2016-06" db="EMBL/GenBank/DDBJ databases">
        <authorList>
            <person name="Chen W."/>
            <person name="Hasegawa D.K."/>
        </authorList>
    </citation>
    <scope>NUCLEOTIDE SEQUENCE [LARGE SCALE GENOMIC DNA]</scope>
    <source>
        <strain evidence="2">MEAM1</strain>
    </source>
</reference>
<dbReference type="EMBL" id="CP016303">
    <property type="protein sequence ID" value="ASX25651.1"/>
    <property type="molecule type" value="Genomic_DNA"/>
</dbReference>
<dbReference type="AlphaFoldDB" id="A0A249DW46"/>
<gene>
    <name evidence="1" type="ORF">BA171_00205</name>
</gene>
<name>A0A249DW46_9ENTR</name>